<dbReference type="Gene3D" id="3.30.70.1290">
    <property type="entry name" value="Transposase IS200-like"/>
    <property type="match status" value="1"/>
</dbReference>
<dbReference type="SUPFAM" id="SSF143422">
    <property type="entry name" value="Transposase IS200-like"/>
    <property type="match status" value="1"/>
</dbReference>
<evidence type="ECO:0000313" key="2">
    <source>
        <dbReference type="EMBL" id="QED38982.1"/>
    </source>
</evidence>
<dbReference type="NCBIfam" id="NF033573">
    <property type="entry name" value="transpos_IS200"/>
    <property type="match status" value="1"/>
</dbReference>
<evidence type="ECO:0000259" key="1">
    <source>
        <dbReference type="SMART" id="SM01321"/>
    </source>
</evidence>
<dbReference type="AlphaFoldDB" id="A0A5B8YM36"/>
<gene>
    <name evidence="2" type="primary">tnpA</name>
    <name evidence="2" type="ORF">FK178_15215</name>
</gene>
<dbReference type="OrthoDB" id="9797997at2"/>
<dbReference type="RefSeq" id="WP_146837214.1">
    <property type="nucleotide sequence ID" value="NZ_CP042476.1"/>
</dbReference>
<dbReference type="GO" id="GO:0006313">
    <property type="term" value="P:DNA transposition"/>
    <property type="evidence" value="ECO:0007669"/>
    <property type="project" value="InterPro"/>
</dbReference>
<reference evidence="2 3" key="1">
    <citation type="submission" date="2019-08" db="EMBL/GenBank/DDBJ databases">
        <title>Antarcticibacterium arcticum sp. nov., a bacterium isolated from marine sediment of the Canadian Beaufort Sea.</title>
        <authorList>
            <person name="Lee Y.M."/>
            <person name="Baek K."/>
            <person name="Lee D.-H."/>
            <person name="Shin S.C."/>
            <person name="Jin Y.K."/>
            <person name="Park Y."/>
        </authorList>
    </citation>
    <scope>NUCLEOTIDE SEQUENCE [LARGE SCALE GENOMIC DNA]</scope>
    <source>
        <strain evidence="2 3">PAMC 28998</strain>
    </source>
</reference>
<dbReference type="InterPro" id="IPR036515">
    <property type="entry name" value="Transposase_17_sf"/>
</dbReference>
<protein>
    <submittedName>
        <fullName evidence="2">IS200/IS605 family transposase</fullName>
    </submittedName>
</protein>
<keyword evidence="3" id="KW-1185">Reference proteome</keyword>
<name>A0A5B8YM36_9FLAO</name>
<dbReference type="GO" id="GO:0004803">
    <property type="term" value="F:transposase activity"/>
    <property type="evidence" value="ECO:0007669"/>
    <property type="project" value="InterPro"/>
</dbReference>
<dbReference type="PANTHER" id="PTHR33360">
    <property type="entry name" value="TRANSPOSASE FOR INSERTION SEQUENCE ELEMENT IS200"/>
    <property type="match status" value="1"/>
</dbReference>
<feature type="domain" description="Transposase IS200-like" evidence="1">
    <location>
        <begin position="6"/>
        <end position="119"/>
    </location>
</feature>
<dbReference type="PANTHER" id="PTHR33360:SF2">
    <property type="entry name" value="TRANSPOSASE FOR INSERTION SEQUENCE ELEMENT IS200"/>
    <property type="match status" value="1"/>
</dbReference>
<dbReference type="KEGG" id="anp:FK178_15215"/>
<dbReference type="GO" id="GO:0003677">
    <property type="term" value="F:DNA binding"/>
    <property type="evidence" value="ECO:0007669"/>
    <property type="project" value="InterPro"/>
</dbReference>
<dbReference type="EMBL" id="CP042476">
    <property type="protein sequence ID" value="QED38982.1"/>
    <property type="molecule type" value="Genomic_DNA"/>
</dbReference>
<dbReference type="Pfam" id="PF01797">
    <property type="entry name" value="Y1_Tnp"/>
    <property type="match status" value="1"/>
</dbReference>
<sequence>MGQSLVKNYVHLIFSTKNRAPLIQPSVENELYSYLGGICNNFDCQVLKVGGSTDHVHILCMLSKKMALMKLMEELKSHSSKWIKTKGVEYSNFYWQDGYGAFSVNPSEVDRVIVYIANQHEHHRKKTFQEEYRALLTKLNVEYEEKYVWD</sequence>
<organism evidence="2 3">
    <name type="scientific">Antarcticibacterium arcticum</name>
    <dbReference type="NCBI Taxonomy" id="2585771"/>
    <lineage>
        <taxon>Bacteria</taxon>
        <taxon>Pseudomonadati</taxon>
        <taxon>Bacteroidota</taxon>
        <taxon>Flavobacteriia</taxon>
        <taxon>Flavobacteriales</taxon>
        <taxon>Flavobacteriaceae</taxon>
        <taxon>Antarcticibacterium</taxon>
    </lineage>
</organism>
<proteinExistence type="predicted"/>
<dbReference type="Proteomes" id="UP000321954">
    <property type="component" value="Chromosome"/>
</dbReference>
<dbReference type="InterPro" id="IPR002686">
    <property type="entry name" value="Transposase_17"/>
</dbReference>
<accession>A0A5B8YM36</accession>
<evidence type="ECO:0000313" key="3">
    <source>
        <dbReference type="Proteomes" id="UP000321954"/>
    </source>
</evidence>
<dbReference type="SMART" id="SM01321">
    <property type="entry name" value="Y1_Tnp"/>
    <property type="match status" value="1"/>
</dbReference>